<dbReference type="RefSeq" id="WP_066547311.1">
    <property type="nucleotide sequence ID" value="NZ_MASJ01000039.1"/>
</dbReference>
<evidence type="ECO:0000313" key="3">
    <source>
        <dbReference type="Proteomes" id="UP000093199"/>
    </source>
</evidence>
<sequence length="211" mass="23336">MGQVKANPKKLSSKGSRVFAIGMVVSIILMAAAIFIAKWQMDDTKEVVTADLEQQYGEPFTITWSNLNKRPLSGDFQGTVQADETGYIYEFIAKDYKMDIDYEQVNKEMAVNDDVEAAIEGGLSVTTFDGDTANIRVLLETVNAPVDDAAMQQLGEALKAEHGLATVNIDVYEIVDRAFEAAAQQLTVFQRSLIPADAFETYEPVIEKFTF</sequence>
<gene>
    <name evidence="2" type="ORF">A6M13_05335</name>
</gene>
<evidence type="ECO:0000313" key="2">
    <source>
        <dbReference type="EMBL" id="OCS82823.1"/>
    </source>
</evidence>
<organism evidence="2 3">
    <name type="scientific">Caryophanon tenue</name>
    <dbReference type="NCBI Taxonomy" id="33978"/>
    <lineage>
        <taxon>Bacteria</taxon>
        <taxon>Bacillati</taxon>
        <taxon>Bacillota</taxon>
        <taxon>Bacilli</taxon>
        <taxon>Bacillales</taxon>
        <taxon>Caryophanaceae</taxon>
        <taxon>Caryophanon</taxon>
    </lineage>
</organism>
<dbReference type="STRING" id="33978.A6M13_05335"/>
<protein>
    <submittedName>
        <fullName evidence="2">Uncharacterized protein</fullName>
    </submittedName>
</protein>
<keyword evidence="3" id="KW-1185">Reference proteome</keyword>
<dbReference type="AlphaFoldDB" id="A0A1C0Y6Q4"/>
<accession>A0A1C0Y6Q4</accession>
<name>A0A1C0Y6Q4_9BACL</name>
<reference evidence="2 3" key="1">
    <citation type="submission" date="2016-07" db="EMBL/GenBank/DDBJ databases">
        <title>Caryophanon tenue genome sequencing.</title>
        <authorList>
            <person name="Verma A."/>
            <person name="Pal Y."/>
            <person name="Krishnamurthi S."/>
        </authorList>
    </citation>
    <scope>NUCLEOTIDE SEQUENCE [LARGE SCALE GENOMIC DNA]</scope>
    <source>
        <strain evidence="2 3">DSM 14152</strain>
    </source>
</reference>
<feature type="transmembrane region" description="Helical" evidence="1">
    <location>
        <begin position="18"/>
        <end position="37"/>
    </location>
</feature>
<comment type="caution">
    <text evidence="2">The sequence shown here is derived from an EMBL/GenBank/DDBJ whole genome shotgun (WGS) entry which is preliminary data.</text>
</comment>
<dbReference type="OrthoDB" id="9832817at2"/>
<evidence type="ECO:0000256" key="1">
    <source>
        <dbReference type="SAM" id="Phobius"/>
    </source>
</evidence>
<dbReference type="Proteomes" id="UP000093199">
    <property type="component" value="Unassembled WGS sequence"/>
</dbReference>
<proteinExistence type="predicted"/>
<dbReference type="EMBL" id="MASJ01000039">
    <property type="protein sequence ID" value="OCS82823.1"/>
    <property type="molecule type" value="Genomic_DNA"/>
</dbReference>
<keyword evidence="1" id="KW-0472">Membrane</keyword>
<keyword evidence="1" id="KW-0812">Transmembrane</keyword>
<keyword evidence="1" id="KW-1133">Transmembrane helix</keyword>